<organism evidence="2 3">
    <name type="scientific">Cytobacillus praedii</name>
    <dbReference type="NCBI Taxonomy" id="1742358"/>
    <lineage>
        <taxon>Bacteria</taxon>
        <taxon>Bacillati</taxon>
        <taxon>Bacillota</taxon>
        <taxon>Bacilli</taxon>
        <taxon>Bacillales</taxon>
        <taxon>Bacillaceae</taxon>
        <taxon>Cytobacillus</taxon>
    </lineage>
</organism>
<protein>
    <submittedName>
        <fullName evidence="2">GNAT family N-acetyltransferase</fullName>
    </submittedName>
</protein>
<dbReference type="SUPFAM" id="SSF55729">
    <property type="entry name" value="Acyl-CoA N-acyltransferases (Nat)"/>
    <property type="match status" value="1"/>
</dbReference>
<accession>A0A4R1APJ6</accession>
<dbReference type="STRING" id="1742358.GCA_001439605_01321"/>
<dbReference type="EMBL" id="SJTH01000048">
    <property type="protein sequence ID" value="TCJ01829.1"/>
    <property type="molecule type" value="Genomic_DNA"/>
</dbReference>
<dbReference type="PROSITE" id="PS51186">
    <property type="entry name" value="GNAT"/>
    <property type="match status" value="1"/>
</dbReference>
<keyword evidence="3" id="KW-1185">Reference proteome</keyword>
<evidence type="ECO:0000313" key="3">
    <source>
        <dbReference type="Proteomes" id="UP000293846"/>
    </source>
</evidence>
<dbReference type="Pfam" id="PF12746">
    <property type="entry name" value="GNAT_acetyltran"/>
    <property type="match status" value="1"/>
</dbReference>
<dbReference type="InterPro" id="IPR016181">
    <property type="entry name" value="Acyl_CoA_acyltransferase"/>
</dbReference>
<sequence>MISELNKSDFYRCNPLIDDKGQLEVKAVIEGINPGRIFVDNITSPKSGLVWLGNNDGFFFIGNEENEVFTNQINNFIDTVIKADAKKVGLNWFEGMGNHPKWNKVIEKMFEHCKLRSWNQRVYLLQKEGYLATNEPYLEEEYIVKKISRTLYENNSSEINNIEFLHSKILESWASPVEFFDKGIGYCIVYNNNIISICYSVFVVENVHSVAIETLVDYRVKRLAQKIAHSFVNYCLEKDKLPYWDCMEDNKPSIAIAENLGFTNVFNYVGYYFPFN</sequence>
<feature type="domain" description="N-acetyltransferase" evidence="1">
    <location>
        <begin position="149"/>
        <end position="276"/>
    </location>
</feature>
<dbReference type="Proteomes" id="UP000293846">
    <property type="component" value="Unassembled WGS sequence"/>
</dbReference>
<proteinExistence type="predicted"/>
<gene>
    <name evidence="2" type="ORF">E0Y62_22120</name>
</gene>
<comment type="caution">
    <text evidence="2">The sequence shown here is derived from an EMBL/GenBank/DDBJ whole genome shotgun (WGS) entry which is preliminary data.</text>
</comment>
<dbReference type="PANTHER" id="PTHR31143:SF2">
    <property type="entry name" value="FR47-LIKE DOMAIN-CONTAINING PROTEIN-RELATED"/>
    <property type="match status" value="1"/>
</dbReference>
<dbReference type="PANTHER" id="PTHR31143">
    <property type="match status" value="1"/>
</dbReference>
<dbReference type="GO" id="GO:0016747">
    <property type="term" value="F:acyltransferase activity, transferring groups other than amino-acyl groups"/>
    <property type="evidence" value="ECO:0007669"/>
    <property type="project" value="InterPro"/>
</dbReference>
<dbReference type="OrthoDB" id="7054616at2"/>
<reference evidence="2 3" key="1">
    <citation type="submission" date="2019-03" db="EMBL/GenBank/DDBJ databases">
        <authorList>
            <person name="Jensen L."/>
            <person name="Storgaard J."/>
            <person name="Sulaj E."/>
            <person name="Schramm A."/>
            <person name="Marshall I.P.G."/>
        </authorList>
    </citation>
    <scope>NUCLEOTIDE SEQUENCE [LARGE SCALE GENOMIC DNA]</scope>
    <source>
        <strain evidence="2 3">2017H2G3</strain>
    </source>
</reference>
<dbReference type="AlphaFoldDB" id="A0A4R1APJ6"/>
<keyword evidence="2" id="KW-0808">Transferase</keyword>
<dbReference type="InterPro" id="IPR042573">
    <property type="entry name" value="GNAT_acetyltra_N"/>
</dbReference>
<dbReference type="RefSeq" id="WP_131238214.1">
    <property type="nucleotide sequence ID" value="NZ_SJTH01000048.1"/>
</dbReference>
<evidence type="ECO:0000259" key="1">
    <source>
        <dbReference type="PROSITE" id="PS51186"/>
    </source>
</evidence>
<dbReference type="InterPro" id="IPR000182">
    <property type="entry name" value="GNAT_dom"/>
</dbReference>
<name>A0A4R1APJ6_9BACI</name>
<dbReference type="Gene3D" id="3.40.630.30">
    <property type="match status" value="1"/>
</dbReference>
<dbReference type="InterPro" id="IPR027365">
    <property type="entry name" value="GNAT_acetyltra_YdfB-like"/>
</dbReference>
<evidence type="ECO:0000313" key="2">
    <source>
        <dbReference type="EMBL" id="TCJ01829.1"/>
    </source>
</evidence>
<dbReference type="Gene3D" id="3.40.630.110">
    <property type="entry name" value="GNAT acetyltransferase-like"/>
    <property type="match status" value="1"/>
</dbReference>